<dbReference type="Proteomes" id="UP001153269">
    <property type="component" value="Unassembled WGS sequence"/>
</dbReference>
<organism evidence="1 2">
    <name type="scientific">Pleuronectes platessa</name>
    <name type="common">European plaice</name>
    <dbReference type="NCBI Taxonomy" id="8262"/>
    <lineage>
        <taxon>Eukaryota</taxon>
        <taxon>Metazoa</taxon>
        <taxon>Chordata</taxon>
        <taxon>Craniata</taxon>
        <taxon>Vertebrata</taxon>
        <taxon>Euteleostomi</taxon>
        <taxon>Actinopterygii</taxon>
        <taxon>Neopterygii</taxon>
        <taxon>Teleostei</taxon>
        <taxon>Neoteleostei</taxon>
        <taxon>Acanthomorphata</taxon>
        <taxon>Carangaria</taxon>
        <taxon>Pleuronectiformes</taxon>
        <taxon>Pleuronectoidei</taxon>
        <taxon>Pleuronectidae</taxon>
        <taxon>Pleuronectes</taxon>
    </lineage>
</organism>
<accession>A0A9N7VMP2</accession>
<dbReference type="EMBL" id="CADEAL010004111">
    <property type="protein sequence ID" value="CAB1451988.1"/>
    <property type="molecule type" value="Genomic_DNA"/>
</dbReference>
<gene>
    <name evidence="1" type="ORF">PLEPLA_LOCUS39727</name>
</gene>
<evidence type="ECO:0000313" key="2">
    <source>
        <dbReference type="Proteomes" id="UP001153269"/>
    </source>
</evidence>
<dbReference type="AlphaFoldDB" id="A0A9N7VMP2"/>
<proteinExistence type="predicted"/>
<sequence length="104" mass="11641">MSSCLRKTSLQEGRTCSELKAVNRLQKKEKNKEPSSSNNFLTIIFKSVILTFGYNSDAPTIILTSGRLKHAFDKQRTKFNVGSGARLLVRQRLAEVTGSRPLRA</sequence>
<comment type="caution">
    <text evidence="1">The sequence shown here is derived from an EMBL/GenBank/DDBJ whole genome shotgun (WGS) entry which is preliminary data.</text>
</comment>
<protein>
    <submittedName>
        <fullName evidence="1">Uncharacterized protein</fullName>
    </submittedName>
</protein>
<keyword evidence="2" id="KW-1185">Reference proteome</keyword>
<name>A0A9N7VMP2_PLEPL</name>
<evidence type="ECO:0000313" key="1">
    <source>
        <dbReference type="EMBL" id="CAB1451988.1"/>
    </source>
</evidence>
<reference evidence="1" key="1">
    <citation type="submission" date="2020-03" db="EMBL/GenBank/DDBJ databases">
        <authorList>
            <person name="Weist P."/>
        </authorList>
    </citation>
    <scope>NUCLEOTIDE SEQUENCE</scope>
</reference>